<evidence type="ECO:0000259" key="3">
    <source>
        <dbReference type="PROSITE" id="PS50113"/>
    </source>
</evidence>
<gene>
    <name evidence="6" type="ordered locus">azo1671</name>
</gene>
<dbReference type="InterPro" id="IPR000014">
    <property type="entry name" value="PAS"/>
</dbReference>
<dbReference type="HOGENOM" id="CLU_000445_70_20_4"/>
<dbReference type="STRING" id="62928.azo1671"/>
<comment type="catalytic activity">
    <reaction evidence="1">
        <text>3',3'-c-di-GMP + H2O = 5'-phosphoguanylyl(3'-&gt;5')guanosine + H(+)</text>
        <dbReference type="Rhea" id="RHEA:24902"/>
        <dbReference type="ChEBI" id="CHEBI:15377"/>
        <dbReference type="ChEBI" id="CHEBI:15378"/>
        <dbReference type="ChEBI" id="CHEBI:58754"/>
        <dbReference type="ChEBI" id="CHEBI:58805"/>
        <dbReference type="EC" id="3.1.4.52"/>
    </reaction>
    <physiologicalReaction direction="left-to-right" evidence="1">
        <dbReference type="Rhea" id="RHEA:24903"/>
    </physiologicalReaction>
</comment>
<dbReference type="GO" id="GO:0071732">
    <property type="term" value="P:cellular response to nitric oxide"/>
    <property type="evidence" value="ECO:0007669"/>
    <property type="project" value="UniProtKB-ARBA"/>
</dbReference>
<dbReference type="Proteomes" id="UP000002588">
    <property type="component" value="Chromosome"/>
</dbReference>
<dbReference type="InterPro" id="IPR001633">
    <property type="entry name" value="EAL_dom"/>
</dbReference>
<dbReference type="InterPro" id="IPR029787">
    <property type="entry name" value="Nucleotide_cyclase"/>
</dbReference>
<dbReference type="PANTHER" id="PTHR44757">
    <property type="entry name" value="DIGUANYLATE CYCLASE DGCP"/>
    <property type="match status" value="1"/>
</dbReference>
<dbReference type="InterPro" id="IPR035965">
    <property type="entry name" value="PAS-like_dom_sf"/>
</dbReference>
<dbReference type="InterPro" id="IPR013655">
    <property type="entry name" value="PAS_fold_3"/>
</dbReference>
<dbReference type="Gene3D" id="3.30.450.20">
    <property type="entry name" value="PAS domain"/>
    <property type="match status" value="1"/>
</dbReference>
<dbReference type="InterPro" id="IPR052155">
    <property type="entry name" value="Biofilm_reg_signaling"/>
</dbReference>
<dbReference type="FunFam" id="3.20.20.450:FF:000001">
    <property type="entry name" value="Cyclic di-GMP phosphodiesterase yahA"/>
    <property type="match status" value="1"/>
</dbReference>
<dbReference type="Gene3D" id="3.30.70.270">
    <property type="match status" value="1"/>
</dbReference>
<feature type="domain" description="EAL" evidence="4">
    <location>
        <begin position="536"/>
        <end position="790"/>
    </location>
</feature>
<dbReference type="InterPro" id="IPR000700">
    <property type="entry name" value="PAS-assoc_C"/>
</dbReference>
<dbReference type="NCBIfam" id="TIGR00229">
    <property type="entry name" value="sensory_box"/>
    <property type="match status" value="1"/>
</dbReference>
<dbReference type="InterPro" id="IPR043128">
    <property type="entry name" value="Rev_trsase/Diguanyl_cyclase"/>
</dbReference>
<dbReference type="Pfam" id="PF00990">
    <property type="entry name" value="GGDEF"/>
    <property type="match status" value="1"/>
</dbReference>
<dbReference type="EMBL" id="AM406670">
    <property type="protein sequence ID" value="CAL94288.1"/>
    <property type="molecule type" value="Genomic_DNA"/>
</dbReference>
<feature type="domain" description="PAC" evidence="3">
    <location>
        <begin position="306"/>
        <end position="357"/>
    </location>
</feature>
<dbReference type="CDD" id="cd00130">
    <property type="entry name" value="PAS"/>
    <property type="match status" value="1"/>
</dbReference>
<dbReference type="GO" id="GO:0071111">
    <property type="term" value="F:cyclic-guanylate-specific phosphodiesterase activity"/>
    <property type="evidence" value="ECO:0007669"/>
    <property type="project" value="UniProtKB-EC"/>
</dbReference>
<organism evidence="6 7">
    <name type="scientific">Azoarcus sp. (strain BH72)</name>
    <dbReference type="NCBI Taxonomy" id="418699"/>
    <lineage>
        <taxon>Bacteria</taxon>
        <taxon>Pseudomonadati</taxon>
        <taxon>Pseudomonadota</taxon>
        <taxon>Betaproteobacteria</taxon>
        <taxon>Rhodocyclales</taxon>
        <taxon>Zoogloeaceae</taxon>
        <taxon>Azoarcus</taxon>
    </lineage>
</organism>
<name>A1K633_AZOSB</name>
<dbReference type="Gene3D" id="3.20.20.450">
    <property type="entry name" value="EAL domain"/>
    <property type="match status" value="1"/>
</dbReference>
<accession>A1K633</accession>
<evidence type="ECO:0000256" key="2">
    <source>
        <dbReference type="SAM" id="Phobius"/>
    </source>
</evidence>
<keyword evidence="2" id="KW-0812">Transmembrane</keyword>
<dbReference type="SMART" id="SM00267">
    <property type="entry name" value="GGDEF"/>
    <property type="match status" value="1"/>
</dbReference>
<dbReference type="SUPFAM" id="SSF55073">
    <property type="entry name" value="Nucleotide cyclase"/>
    <property type="match status" value="1"/>
</dbReference>
<evidence type="ECO:0000313" key="6">
    <source>
        <dbReference type="EMBL" id="CAL94288.1"/>
    </source>
</evidence>
<protein>
    <submittedName>
        <fullName evidence="6">GGDEF/EAL/PAS/PAC-domain containing protein</fullName>
    </submittedName>
</protein>
<dbReference type="SUPFAM" id="SSF55785">
    <property type="entry name" value="PYP-like sensor domain (PAS domain)"/>
    <property type="match status" value="1"/>
</dbReference>
<keyword evidence="2" id="KW-0472">Membrane</keyword>
<dbReference type="SMART" id="SM00052">
    <property type="entry name" value="EAL"/>
    <property type="match status" value="1"/>
</dbReference>
<dbReference type="CDD" id="cd01948">
    <property type="entry name" value="EAL"/>
    <property type="match status" value="1"/>
</dbReference>
<dbReference type="NCBIfam" id="TIGR00254">
    <property type="entry name" value="GGDEF"/>
    <property type="match status" value="1"/>
</dbReference>
<dbReference type="RefSeq" id="WP_011765404.1">
    <property type="nucleotide sequence ID" value="NC_008702.1"/>
</dbReference>
<dbReference type="PROSITE" id="PS50887">
    <property type="entry name" value="GGDEF"/>
    <property type="match status" value="1"/>
</dbReference>
<keyword evidence="7" id="KW-1185">Reference proteome</keyword>
<dbReference type="eggNOG" id="COG5001">
    <property type="taxonomic scope" value="Bacteria"/>
</dbReference>
<dbReference type="KEGG" id="azo:azo1671"/>
<evidence type="ECO:0000259" key="4">
    <source>
        <dbReference type="PROSITE" id="PS50883"/>
    </source>
</evidence>
<dbReference type="CDD" id="cd01949">
    <property type="entry name" value="GGDEF"/>
    <property type="match status" value="1"/>
</dbReference>
<dbReference type="FunFam" id="3.30.70.270:FF:000001">
    <property type="entry name" value="Diguanylate cyclase domain protein"/>
    <property type="match status" value="1"/>
</dbReference>
<evidence type="ECO:0000256" key="1">
    <source>
        <dbReference type="ARBA" id="ARBA00051114"/>
    </source>
</evidence>
<dbReference type="PROSITE" id="PS50883">
    <property type="entry name" value="EAL"/>
    <property type="match status" value="1"/>
</dbReference>
<dbReference type="AlphaFoldDB" id="A1K633"/>
<dbReference type="InterPro" id="IPR000160">
    <property type="entry name" value="GGDEF_dom"/>
</dbReference>
<proteinExistence type="predicted"/>
<dbReference type="SUPFAM" id="SSF141868">
    <property type="entry name" value="EAL domain-like"/>
    <property type="match status" value="1"/>
</dbReference>
<dbReference type="PROSITE" id="PS50113">
    <property type="entry name" value="PAC"/>
    <property type="match status" value="1"/>
</dbReference>
<feature type="transmembrane region" description="Helical" evidence="2">
    <location>
        <begin position="182"/>
        <end position="201"/>
    </location>
</feature>
<evidence type="ECO:0000313" key="7">
    <source>
        <dbReference type="Proteomes" id="UP000002588"/>
    </source>
</evidence>
<dbReference type="Pfam" id="PF00563">
    <property type="entry name" value="EAL"/>
    <property type="match status" value="1"/>
</dbReference>
<reference evidence="6 7" key="1">
    <citation type="journal article" date="2006" name="Nat. Biotechnol.">
        <title>Complete genome of the mutualistic, N2-fixing grass endophyte Azoarcus sp. strain BH72.</title>
        <authorList>
            <person name="Krause A."/>
            <person name="Ramakumar A."/>
            <person name="Bartels D."/>
            <person name="Battistoni F."/>
            <person name="Bekel T."/>
            <person name="Boch J."/>
            <person name="Boehm M."/>
            <person name="Friedrich F."/>
            <person name="Hurek T."/>
            <person name="Krause L."/>
            <person name="Linke B."/>
            <person name="McHardy A.C."/>
            <person name="Sarkar A."/>
            <person name="Schneiker S."/>
            <person name="Syed A.A."/>
            <person name="Thauer R."/>
            <person name="Vorhoelter F.-J."/>
            <person name="Weidner S."/>
            <person name="Puehler A."/>
            <person name="Reinhold-Hurek B."/>
            <person name="Kaiser O."/>
            <person name="Goesmann A."/>
        </authorList>
    </citation>
    <scope>NUCLEOTIDE SEQUENCE [LARGE SCALE GENOMIC DNA]</scope>
    <source>
        <strain evidence="6 7">BH72</strain>
    </source>
</reference>
<evidence type="ECO:0000259" key="5">
    <source>
        <dbReference type="PROSITE" id="PS50887"/>
    </source>
</evidence>
<sequence>MNAVRAWLARVHRNRFPLLALIVFVGSLAGVMLLSSSVGRIASALPLTSLYKERDFAALLTDVLELEAKLELAAAAPTPEHLQRLAFGLDMAFLRQRDNAASYGDSRFDGVGEISARLDAVLEGIDASLQRGDTTAATLVRHVDEVAVLRSDLQRLNDAVFQRSMQQASAQRAALDRLGSTSTAMIVLLGAFGLGLVAMLLRQQGSIKALEERDRELRRGEAVQRELRERLEKIADNVPGVIYQFRCCPDGHIEFPYASRGLHTMFGITPEVAARDGSAVLAAIHPDDREVVAGAIRRSAETLQPWVCEYRIERAGGGYRWMSVFATPQRERDGATLWHGHCHDVSSYKAAEDEIRHLAFYDPLTGLPNRRLLMDRLRHALATHARSRHHGALLFIDLDNFKTLNDTQGHQYGDMLLRQVAARLSACVREADTVARLGGDEFVVMLEDLDRDKGAAARQAESAGEKILAALNDAYQLDGREAHSTPSIGITLFDAADAEIAELLKRADLAMYQAKEAGRNTLRFFDPVMQATVDAHSALESELRRSLRQGNFALLFQPQLDRDGRMTGAEALVRWHHPEQGLVSPAAFIPLAERTGLILPLGRWVLENACDKLAEWAADPETAHLTLAVNVSVREFRHPGFCDQVERVLQRTGVAPGRLKLELTESLLLEDVEDAIERMDRLKRLGVGFSLDDFGTGYSSLAYLKRLPLDQLKIDRSFVRDVMTDPNDAIIARTIIALGQSLGLDVLAEGVETAEQHDFLLRHGCQSFQGYLFGRPHAELGHAGRGATLH</sequence>
<feature type="domain" description="GGDEF" evidence="5">
    <location>
        <begin position="389"/>
        <end position="527"/>
    </location>
</feature>
<keyword evidence="2" id="KW-1133">Transmembrane helix</keyword>
<dbReference type="PANTHER" id="PTHR44757:SF2">
    <property type="entry name" value="BIOFILM ARCHITECTURE MAINTENANCE PROTEIN MBAA"/>
    <property type="match status" value="1"/>
</dbReference>
<dbReference type="InterPro" id="IPR035919">
    <property type="entry name" value="EAL_sf"/>
</dbReference>
<dbReference type="Pfam" id="PF08447">
    <property type="entry name" value="PAS_3"/>
    <property type="match status" value="1"/>
</dbReference>